<evidence type="ECO:0000256" key="1">
    <source>
        <dbReference type="ARBA" id="ARBA00005622"/>
    </source>
</evidence>
<dbReference type="GO" id="GO:0016788">
    <property type="term" value="F:hydrolase activity, acting on ester bonds"/>
    <property type="evidence" value="ECO:0007669"/>
    <property type="project" value="TreeGrafter"/>
</dbReference>
<dbReference type="EMBL" id="JACHHO010000004">
    <property type="protein sequence ID" value="MBB5205543.1"/>
    <property type="molecule type" value="Genomic_DNA"/>
</dbReference>
<keyword evidence="4" id="KW-1185">Reference proteome</keyword>
<protein>
    <recommendedName>
        <fullName evidence="5">Esterase</fullName>
    </recommendedName>
</protein>
<accession>A0A840S788</accession>
<dbReference type="InterPro" id="IPR000801">
    <property type="entry name" value="Esterase-like"/>
</dbReference>
<dbReference type="InterPro" id="IPR029058">
    <property type="entry name" value="AB_hydrolase_fold"/>
</dbReference>
<dbReference type="AlphaFoldDB" id="A0A840S788"/>
<dbReference type="Pfam" id="PF00756">
    <property type="entry name" value="Esterase"/>
    <property type="match status" value="1"/>
</dbReference>
<evidence type="ECO:0000256" key="2">
    <source>
        <dbReference type="ARBA" id="ARBA00022801"/>
    </source>
</evidence>
<organism evidence="3 4">
    <name type="scientific">Inhella inkyongensis</name>
    <dbReference type="NCBI Taxonomy" id="392593"/>
    <lineage>
        <taxon>Bacteria</taxon>
        <taxon>Pseudomonadati</taxon>
        <taxon>Pseudomonadota</taxon>
        <taxon>Betaproteobacteria</taxon>
        <taxon>Burkholderiales</taxon>
        <taxon>Sphaerotilaceae</taxon>
        <taxon>Inhella</taxon>
    </lineage>
</organism>
<reference evidence="3 4" key="1">
    <citation type="submission" date="2020-08" db="EMBL/GenBank/DDBJ databases">
        <title>Genomic Encyclopedia of Type Strains, Phase IV (KMG-IV): sequencing the most valuable type-strain genomes for metagenomic binning, comparative biology and taxonomic classification.</title>
        <authorList>
            <person name="Goeker M."/>
        </authorList>
    </citation>
    <scope>NUCLEOTIDE SEQUENCE [LARGE SCALE GENOMIC DNA]</scope>
    <source>
        <strain evidence="3 4">DSM 23958</strain>
    </source>
</reference>
<proteinExistence type="inferred from homology"/>
<evidence type="ECO:0008006" key="5">
    <source>
        <dbReference type="Google" id="ProtNLM"/>
    </source>
</evidence>
<dbReference type="InterPro" id="IPR052558">
    <property type="entry name" value="Siderophore_Hydrolase_D"/>
</dbReference>
<evidence type="ECO:0000313" key="3">
    <source>
        <dbReference type="EMBL" id="MBB5205543.1"/>
    </source>
</evidence>
<comment type="similarity">
    <text evidence="1">Belongs to the esterase D family.</text>
</comment>
<dbReference type="Proteomes" id="UP000554837">
    <property type="component" value="Unassembled WGS sequence"/>
</dbReference>
<name>A0A840S788_9BURK</name>
<dbReference type="Gene3D" id="3.40.50.1820">
    <property type="entry name" value="alpha/beta hydrolase"/>
    <property type="match status" value="1"/>
</dbReference>
<dbReference type="RefSeq" id="WP_217503033.1">
    <property type="nucleotide sequence ID" value="NZ_CP040709.1"/>
</dbReference>
<keyword evidence="2" id="KW-0378">Hydrolase</keyword>
<dbReference type="PANTHER" id="PTHR40841">
    <property type="entry name" value="SIDEROPHORE TRIACETYLFUSARININE C ESTERASE"/>
    <property type="match status" value="1"/>
</dbReference>
<dbReference type="PANTHER" id="PTHR40841:SF2">
    <property type="entry name" value="SIDEROPHORE-DEGRADING ESTERASE (EUROFUNG)"/>
    <property type="match status" value="1"/>
</dbReference>
<sequence>MAGLLAAALHLGPLGLAAAPALPELKERADLRIGDSLLVDSRVMGEARRINVYTPQLLPGQQPSPLPLLLVLDGGMGEDFLHIAGLLQVGVANGSVRPFRLVGIENTERRRDLTGPTQNEDDRKMAPRVGGSERFRRFVRDEVLPLIEARYPSTAERALMGESLAGLFVFETLLQEPQLFDHYIAIDPSLWWNDKALLAQAAKGIGLAEQPKHLFMAYGADMLRGEAPTRAALQAGAQAGLRWRLELAPDEGHSTLYHPMALKALRALLKPAEAPKP</sequence>
<dbReference type="SUPFAM" id="SSF53474">
    <property type="entry name" value="alpha/beta-Hydrolases"/>
    <property type="match status" value="1"/>
</dbReference>
<comment type="caution">
    <text evidence="3">The sequence shown here is derived from an EMBL/GenBank/DDBJ whole genome shotgun (WGS) entry which is preliminary data.</text>
</comment>
<gene>
    <name evidence="3" type="ORF">HNQ51_002862</name>
</gene>
<evidence type="ECO:0000313" key="4">
    <source>
        <dbReference type="Proteomes" id="UP000554837"/>
    </source>
</evidence>